<proteinExistence type="predicted"/>
<reference evidence="3" key="1">
    <citation type="submission" date="2016-03" db="EMBL/GenBank/DDBJ databases">
        <authorList>
            <person name="Ma C."/>
            <person name="Zhou S."/>
            <person name="Yang G."/>
        </authorList>
    </citation>
    <scope>NUCLEOTIDE SEQUENCE [LARGE SCALE GENOMIC DNA]</scope>
    <source>
        <strain evidence="3">SgZ-1</strain>
    </source>
</reference>
<organism evidence="2 3">
    <name type="scientific">Thauera humireducens</name>
    <dbReference type="NCBI Taxonomy" id="1134435"/>
    <lineage>
        <taxon>Bacteria</taxon>
        <taxon>Pseudomonadati</taxon>
        <taxon>Pseudomonadota</taxon>
        <taxon>Betaproteobacteria</taxon>
        <taxon>Rhodocyclales</taxon>
        <taxon>Zoogloeaceae</taxon>
        <taxon>Thauera</taxon>
    </lineage>
</organism>
<feature type="region of interest" description="Disordered" evidence="1">
    <location>
        <begin position="1"/>
        <end position="20"/>
    </location>
</feature>
<evidence type="ECO:0000256" key="1">
    <source>
        <dbReference type="SAM" id="MobiDB-lite"/>
    </source>
</evidence>
<name>A0A127K513_9RHOO</name>
<evidence type="ECO:0000313" key="3">
    <source>
        <dbReference type="Proteomes" id="UP000036902"/>
    </source>
</evidence>
<gene>
    <name evidence="2" type="ORF">AC731_008855</name>
</gene>
<keyword evidence="3" id="KW-1185">Reference proteome</keyword>
<evidence type="ECO:0000313" key="2">
    <source>
        <dbReference type="EMBL" id="AMO37052.1"/>
    </source>
</evidence>
<dbReference type="EMBL" id="CP014646">
    <property type="protein sequence ID" value="AMO37052.1"/>
    <property type="molecule type" value="Genomic_DNA"/>
</dbReference>
<dbReference type="KEGG" id="thu:AC731_008855"/>
<accession>A0A127K513</accession>
<sequence length="181" mass="20163">MIEPRHHIHTRSHGGGESIGKGVNQRWGNVAVVLADQVELGYVDQSAHSIGRIERGRQRLQPMQHRPRRVVEIPSHCYQFIDIIASCRHQRRQPAAAGIADQDQPPRAEACFQRINRGTGRRNHFRRETGFGPVATGAAPYCRSAVLAGARKIGRRAIRLGQRQPQGKGIARARIVGKLRA</sequence>
<dbReference type="AlphaFoldDB" id="A0A127K513"/>
<dbReference type="Proteomes" id="UP000036902">
    <property type="component" value="Chromosome"/>
</dbReference>
<feature type="compositionally biased region" description="Basic residues" evidence="1">
    <location>
        <begin position="1"/>
        <end position="12"/>
    </location>
</feature>
<protein>
    <submittedName>
        <fullName evidence="2">Uncharacterized protein</fullName>
    </submittedName>
</protein>